<dbReference type="PANTHER" id="PTHR33602:SF1">
    <property type="entry name" value="REGULATORY PROTEIN RECX FAMILY PROTEIN"/>
    <property type="match status" value="1"/>
</dbReference>
<dbReference type="AlphaFoldDB" id="A0A931NCC0"/>
<dbReference type="Proteomes" id="UP000620139">
    <property type="component" value="Unassembled WGS sequence"/>
</dbReference>
<keyword evidence="4" id="KW-0963">Cytoplasm</keyword>
<dbReference type="GO" id="GO:0005737">
    <property type="term" value="C:cytoplasm"/>
    <property type="evidence" value="ECO:0007669"/>
    <property type="project" value="UniProtKB-SubCell"/>
</dbReference>
<protein>
    <recommendedName>
        <fullName evidence="3">Regulatory protein RecX</fullName>
    </recommendedName>
</protein>
<evidence type="ECO:0000313" key="7">
    <source>
        <dbReference type="Proteomes" id="UP000620139"/>
    </source>
</evidence>
<dbReference type="InterPro" id="IPR036388">
    <property type="entry name" value="WH-like_DNA-bd_sf"/>
</dbReference>
<evidence type="ECO:0000256" key="1">
    <source>
        <dbReference type="ARBA" id="ARBA00004496"/>
    </source>
</evidence>
<sequence>MDAKVLRARALALLAQREYSRMELRRKLLRLVQTRRAAELQNAEEQGWAAEAGGDAEAGQQLAAVEAVLDALELAGWQSDQRAAESRLRTGASRSGVRKLAADLQQRGLSPTGEIWAQLQATEADRARALLHKRFGTTAPVDRADWARRVRFLVYRGFDAALASRLCREAPDSDPS</sequence>
<proteinExistence type="inferred from homology"/>
<comment type="subcellular location">
    <subcellularLocation>
        <location evidence="1">Cytoplasm</location>
    </subcellularLocation>
</comment>
<dbReference type="PANTHER" id="PTHR33602">
    <property type="entry name" value="REGULATORY PROTEIN RECX FAMILY PROTEIN"/>
    <property type="match status" value="1"/>
</dbReference>
<dbReference type="EMBL" id="JAEDAL010000001">
    <property type="protein sequence ID" value="MBH9551837.1"/>
    <property type="molecule type" value="Genomic_DNA"/>
</dbReference>
<name>A0A931NCC0_9BURK</name>
<dbReference type="InterPro" id="IPR003783">
    <property type="entry name" value="Regulatory_RecX"/>
</dbReference>
<evidence type="ECO:0000256" key="3">
    <source>
        <dbReference type="ARBA" id="ARBA00018111"/>
    </source>
</evidence>
<keyword evidence="7" id="KW-1185">Reference proteome</keyword>
<dbReference type="InterPro" id="IPR053925">
    <property type="entry name" value="RecX_HTH_3rd"/>
</dbReference>
<feature type="domain" description="RecX third three-helical" evidence="5">
    <location>
        <begin position="123"/>
        <end position="165"/>
    </location>
</feature>
<comment type="similarity">
    <text evidence="2">Belongs to the RecX family.</text>
</comment>
<dbReference type="GO" id="GO:0006282">
    <property type="term" value="P:regulation of DNA repair"/>
    <property type="evidence" value="ECO:0007669"/>
    <property type="project" value="InterPro"/>
</dbReference>
<dbReference type="Pfam" id="PF21981">
    <property type="entry name" value="RecX_HTH3"/>
    <property type="match status" value="1"/>
</dbReference>
<comment type="caution">
    <text evidence="6">The sequence shown here is derived from an EMBL/GenBank/DDBJ whole genome shotgun (WGS) entry which is preliminary data.</text>
</comment>
<organism evidence="6 7">
    <name type="scientific">Inhella gelatinilytica</name>
    <dbReference type="NCBI Taxonomy" id="2795030"/>
    <lineage>
        <taxon>Bacteria</taxon>
        <taxon>Pseudomonadati</taxon>
        <taxon>Pseudomonadota</taxon>
        <taxon>Betaproteobacteria</taxon>
        <taxon>Burkholderiales</taxon>
        <taxon>Sphaerotilaceae</taxon>
        <taxon>Inhella</taxon>
    </lineage>
</organism>
<evidence type="ECO:0000259" key="5">
    <source>
        <dbReference type="Pfam" id="PF21981"/>
    </source>
</evidence>
<evidence type="ECO:0000313" key="6">
    <source>
        <dbReference type="EMBL" id="MBH9551837.1"/>
    </source>
</evidence>
<evidence type="ECO:0000256" key="2">
    <source>
        <dbReference type="ARBA" id="ARBA00009695"/>
    </source>
</evidence>
<gene>
    <name evidence="6" type="ORF">I7X43_03145</name>
</gene>
<accession>A0A931NCC0</accession>
<dbReference type="Gene3D" id="1.10.10.10">
    <property type="entry name" value="Winged helix-like DNA-binding domain superfamily/Winged helix DNA-binding domain"/>
    <property type="match status" value="2"/>
</dbReference>
<evidence type="ECO:0000256" key="4">
    <source>
        <dbReference type="ARBA" id="ARBA00022490"/>
    </source>
</evidence>
<dbReference type="RefSeq" id="WP_198099433.1">
    <property type="nucleotide sequence ID" value="NZ_JAEDAL010000001.1"/>
</dbReference>
<reference evidence="6" key="1">
    <citation type="submission" date="2020-12" db="EMBL/GenBank/DDBJ databases">
        <title>The genome sequence of Inhella sp. 4Y17.</title>
        <authorList>
            <person name="Liu Y."/>
        </authorList>
    </citation>
    <scope>NUCLEOTIDE SEQUENCE</scope>
    <source>
        <strain evidence="6">4Y10</strain>
    </source>
</reference>